<comment type="subcellular location">
    <subcellularLocation>
        <location evidence="1">Membrane</location>
        <topology evidence="1">Multi-pass membrane protein</topology>
    </subcellularLocation>
</comment>
<feature type="transmembrane region" description="Helical" evidence="7">
    <location>
        <begin position="116"/>
        <end position="133"/>
    </location>
</feature>
<evidence type="ECO:0000313" key="8">
    <source>
        <dbReference type="Proteomes" id="UP000046393"/>
    </source>
</evidence>
<feature type="transmembrane region" description="Helical" evidence="7">
    <location>
        <begin position="276"/>
        <end position="298"/>
    </location>
</feature>
<dbReference type="PANTHER" id="PTHR13624:SF6">
    <property type="entry name" value="EMEI"/>
    <property type="match status" value="1"/>
</dbReference>
<reference evidence="9" key="1">
    <citation type="submission" date="2017-02" db="UniProtKB">
        <authorList>
            <consortium name="WormBaseParasite"/>
        </authorList>
    </citation>
    <scope>IDENTIFICATION</scope>
</reference>
<accession>A0A0N5AUL0</accession>
<dbReference type="WBParaSite" id="SMUV_0000854801-mRNA-1">
    <property type="protein sequence ID" value="SMUV_0000854801-mRNA-1"/>
    <property type="gene ID" value="SMUV_0000854801"/>
</dbReference>
<feature type="transmembrane region" description="Helical" evidence="7">
    <location>
        <begin position="408"/>
        <end position="430"/>
    </location>
</feature>
<dbReference type="AlphaFoldDB" id="A0A0N5AUL0"/>
<evidence type="ECO:0000256" key="4">
    <source>
        <dbReference type="ARBA" id="ARBA00022989"/>
    </source>
</evidence>
<evidence type="ECO:0000256" key="5">
    <source>
        <dbReference type="ARBA" id="ARBA00023136"/>
    </source>
</evidence>
<evidence type="ECO:0000256" key="2">
    <source>
        <dbReference type="ARBA" id="ARBA00009706"/>
    </source>
</evidence>
<dbReference type="STRING" id="451379.A0A0N5AUL0"/>
<evidence type="ECO:0000256" key="1">
    <source>
        <dbReference type="ARBA" id="ARBA00004141"/>
    </source>
</evidence>
<evidence type="ECO:0000313" key="9">
    <source>
        <dbReference type="WBParaSite" id="SMUV_0000854801-mRNA-1"/>
    </source>
</evidence>
<evidence type="ECO:0000256" key="7">
    <source>
        <dbReference type="SAM" id="Phobius"/>
    </source>
</evidence>
<keyword evidence="6" id="KW-0325">Glycoprotein</keyword>
<keyword evidence="5 7" id="KW-0472">Membrane</keyword>
<sequence>MLSFKTIFQALLGFHVVFSLIAFTVFTKFRSKFGYPRSFLFYGLYRYVAPSNRELKEMMQIANNGKIRKKKLDRDLETNGFLVPKGASIALTAVPVTDSDVSRLPFYSLLCWITDYSHFAILMYCCSEVYLYLFPHSQAVNVSVVWILLLIAFLMQGLAELTGSLFFGSSVEGERNVIVSFAALFFFFSMLFLMFAENYFDIGFKEAYDSFTNTTAKLFAASGLPEMSLDRSPLLLFVTLSLLIAFLGAMLVFPNLRYSRMYAGAVREATPIFKLTAAQLNCLRIWSVILTVFVRLLVKQPHLQSHLNLSVDALRNIKSHSGNINSLDLQKMVFRYFSYLNVATLQYLLPTLLPLSFVFLLKTLGFALSFLGDYSWVGKDAEFVLSEVRNDTMASLSVLLGPKVQRGIWTLFLIATMLLNSLISLIGFFYNRYILNV</sequence>
<feature type="transmembrane region" description="Helical" evidence="7">
    <location>
        <begin position="6"/>
        <end position="27"/>
    </location>
</feature>
<feature type="transmembrane region" description="Helical" evidence="7">
    <location>
        <begin position="339"/>
        <end position="361"/>
    </location>
</feature>
<keyword evidence="3 7" id="KW-0812">Transmembrane</keyword>
<dbReference type="Pfam" id="PF10268">
    <property type="entry name" value="Tmemb_161AB"/>
    <property type="match status" value="2"/>
</dbReference>
<proteinExistence type="inferred from homology"/>
<feature type="transmembrane region" description="Helical" evidence="7">
    <location>
        <begin position="178"/>
        <end position="196"/>
    </location>
</feature>
<name>A0A0N5AUL0_9BILA</name>
<dbReference type="PANTHER" id="PTHR13624">
    <property type="entry name" value="RE42071P"/>
    <property type="match status" value="1"/>
</dbReference>
<protein>
    <submittedName>
        <fullName evidence="9">Transmembrane protein 161B</fullName>
    </submittedName>
</protein>
<dbReference type="InterPro" id="IPR019395">
    <property type="entry name" value="Transmembrane_161A/B"/>
</dbReference>
<keyword evidence="4 7" id="KW-1133">Transmembrane helix</keyword>
<evidence type="ECO:0000256" key="3">
    <source>
        <dbReference type="ARBA" id="ARBA00022692"/>
    </source>
</evidence>
<feature type="transmembrane region" description="Helical" evidence="7">
    <location>
        <begin position="234"/>
        <end position="256"/>
    </location>
</feature>
<feature type="transmembrane region" description="Helical" evidence="7">
    <location>
        <begin position="140"/>
        <end position="158"/>
    </location>
</feature>
<keyword evidence="8" id="KW-1185">Reference proteome</keyword>
<organism evidence="8 9">
    <name type="scientific">Syphacia muris</name>
    <dbReference type="NCBI Taxonomy" id="451379"/>
    <lineage>
        <taxon>Eukaryota</taxon>
        <taxon>Metazoa</taxon>
        <taxon>Ecdysozoa</taxon>
        <taxon>Nematoda</taxon>
        <taxon>Chromadorea</taxon>
        <taxon>Rhabditida</taxon>
        <taxon>Spirurina</taxon>
        <taxon>Oxyuridomorpha</taxon>
        <taxon>Oxyuroidea</taxon>
        <taxon>Oxyuridae</taxon>
        <taxon>Syphacia</taxon>
    </lineage>
</organism>
<dbReference type="Proteomes" id="UP000046393">
    <property type="component" value="Unplaced"/>
</dbReference>
<evidence type="ECO:0000256" key="6">
    <source>
        <dbReference type="ARBA" id="ARBA00023180"/>
    </source>
</evidence>
<comment type="similarity">
    <text evidence="2">Belongs to the TMEM161 family.</text>
</comment>
<dbReference type="GO" id="GO:0016020">
    <property type="term" value="C:membrane"/>
    <property type="evidence" value="ECO:0007669"/>
    <property type="project" value="UniProtKB-SubCell"/>
</dbReference>